<feature type="compositionally biased region" description="Basic and acidic residues" evidence="8">
    <location>
        <begin position="646"/>
        <end position="663"/>
    </location>
</feature>
<feature type="domain" description="Potassium channel" evidence="10">
    <location>
        <begin position="211"/>
        <end position="266"/>
    </location>
</feature>
<evidence type="ECO:0000256" key="3">
    <source>
        <dbReference type="ARBA" id="ARBA00022692"/>
    </source>
</evidence>
<keyword evidence="4 9" id="KW-1133">Transmembrane helix</keyword>
<dbReference type="Proteomes" id="UP000225706">
    <property type="component" value="Unassembled WGS sequence"/>
</dbReference>
<dbReference type="PRINTS" id="PR00169">
    <property type="entry name" value="KCHANNEL"/>
</dbReference>
<keyword evidence="2" id="KW-0813">Transport</keyword>
<keyword evidence="7 11" id="KW-0407">Ion channel</keyword>
<feature type="transmembrane region" description="Helical" evidence="9">
    <location>
        <begin position="241"/>
        <end position="261"/>
    </location>
</feature>
<protein>
    <submittedName>
        <fullName evidence="11">Putative potassium channel protein YugO</fullName>
    </submittedName>
</protein>
<evidence type="ECO:0000256" key="7">
    <source>
        <dbReference type="ARBA" id="ARBA00023303"/>
    </source>
</evidence>
<organism evidence="11 12">
    <name type="scientific">Stylophora pistillata</name>
    <name type="common">Smooth cauliflower coral</name>
    <dbReference type="NCBI Taxonomy" id="50429"/>
    <lineage>
        <taxon>Eukaryota</taxon>
        <taxon>Metazoa</taxon>
        <taxon>Cnidaria</taxon>
        <taxon>Anthozoa</taxon>
        <taxon>Hexacorallia</taxon>
        <taxon>Scleractinia</taxon>
        <taxon>Astrocoeniina</taxon>
        <taxon>Pocilloporidae</taxon>
        <taxon>Stylophora</taxon>
    </lineage>
</organism>
<dbReference type="PANTHER" id="PTHR11537">
    <property type="entry name" value="VOLTAGE-GATED POTASSIUM CHANNEL"/>
    <property type="match status" value="1"/>
</dbReference>
<keyword evidence="5" id="KW-0406">Ion transport</keyword>
<proteinExistence type="predicted"/>
<evidence type="ECO:0000256" key="9">
    <source>
        <dbReference type="SAM" id="Phobius"/>
    </source>
</evidence>
<evidence type="ECO:0000256" key="5">
    <source>
        <dbReference type="ARBA" id="ARBA00023065"/>
    </source>
</evidence>
<dbReference type="Gene3D" id="1.10.287.70">
    <property type="match status" value="1"/>
</dbReference>
<dbReference type="AlphaFoldDB" id="A0A2B4S8E2"/>
<feature type="region of interest" description="Disordered" evidence="8">
    <location>
        <begin position="640"/>
        <end position="663"/>
    </location>
</feature>
<feature type="transmembrane region" description="Helical" evidence="9">
    <location>
        <begin position="208"/>
        <end position="229"/>
    </location>
</feature>
<evidence type="ECO:0000313" key="12">
    <source>
        <dbReference type="Proteomes" id="UP000225706"/>
    </source>
</evidence>
<comment type="subcellular location">
    <subcellularLocation>
        <location evidence="1">Membrane</location>
        <topology evidence="1">Multi-pass membrane protein</topology>
    </subcellularLocation>
</comment>
<keyword evidence="3 9" id="KW-0812">Transmembrane</keyword>
<dbReference type="PANTHER" id="PTHR11537:SF252">
    <property type="entry name" value="POTASSIUM VOLTAGE-GATED CHANNEL PROTEIN SHAW"/>
    <property type="match status" value="1"/>
</dbReference>
<reference evidence="12" key="1">
    <citation type="journal article" date="2017" name="bioRxiv">
        <title>Comparative analysis of the genomes of Stylophora pistillata and Acropora digitifera provides evidence for extensive differences between species of corals.</title>
        <authorList>
            <person name="Voolstra C.R."/>
            <person name="Li Y."/>
            <person name="Liew Y.J."/>
            <person name="Baumgarten S."/>
            <person name="Zoccola D."/>
            <person name="Flot J.-F."/>
            <person name="Tambutte S."/>
            <person name="Allemand D."/>
            <person name="Aranda M."/>
        </authorList>
    </citation>
    <scope>NUCLEOTIDE SEQUENCE [LARGE SCALE GENOMIC DNA]</scope>
</reference>
<dbReference type="InterPro" id="IPR013099">
    <property type="entry name" value="K_chnl_dom"/>
</dbReference>
<dbReference type="GO" id="GO:0005251">
    <property type="term" value="F:delayed rectifier potassium channel activity"/>
    <property type="evidence" value="ECO:0007669"/>
    <property type="project" value="TreeGrafter"/>
</dbReference>
<evidence type="ECO:0000313" key="11">
    <source>
        <dbReference type="EMBL" id="PFX26161.1"/>
    </source>
</evidence>
<dbReference type="STRING" id="50429.A0A2B4S8E2"/>
<dbReference type="EMBL" id="LSMT01000132">
    <property type="protein sequence ID" value="PFX26161.1"/>
    <property type="molecule type" value="Genomic_DNA"/>
</dbReference>
<name>A0A2B4S8E2_STYPI</name>
<comment type="caution">
    <text evidence="11">The sequence shown here is derived from an EMBL/GenBank/DDBJ whole genome shotgun (WGS) entry which is preliminary data.</text>
</comment>
<feature type="transmembrane region" description="Helical" evidence="9">
    <location>
        <begin position="444"/>
        <end position="463"/>
    </location>
</feature>
<evidence type="ECO:0000256" key="1">
    <source>
        <dbReference type="ARBA" id="ARBA00004141"/>
    </source>
</evidence>
<dbReference type="SUPFAM" id="SSF81324">
    <property type="entry name" value="Voltage-gated potassium channels"/>
    <property type="match status" value="1"/>
</dbReference>
<evidence type="ECO:0000256" key="2">
    <source>
        <dbReference type="ARBA" id="ARBA00022448"/>
    </source>
</evidence>
<evidence type="ECO:0000259" key="10">
    <source>
        <dbReference type="Pfam" id="PF07885"/>
    </source>
</evidence>
<dbReference type="Gene3D" id="3.40.190.10">
    <property type="entry name" value="Periplasmic binding protein-like II"/>
    <property type="match status" value="1"/>
</dbReference>
<evidence type="ECO:0000256" key="6">
    <source>
        <dbReference type="ARBA" id="ARBA00023136"/>
    </source>
</evidence>
<dbReference type="InterPro" id="IPR028325">
    <property type="entry name" value="VG_K_chnl"/>
</dbReference>
<gene>
    <name evidence="11" type="primary">yugO</name>
    <name evidence="11" type="ORF">AWC38_SpisGene9159</name>
</gene>
<keyword evidence="6 9" id="KW-0472">Membrane</keyword>
<evidence type="ECO:0000256" key="8">
    <source>
        <dbReference type="SAM" id="MobiDB-lite"/>
    </source>
</evidence>
<keyword evidence="12" id="KW-1185">Reference proteome</keyword>
<dbReference type="GO" id="GO:0008076">
    <property type="term" value="C:voltage-gated potassium channel complex"/>
    <property type="evidence" value="ECO:0007669"/>
    <property type="project" value="InterPro"/>
</dbReference>
<dbReference type="GO" id="GO:0001508">
    <property type="term" value="P:action potential"/>
    <property type="evidence" value="ECO:0007669"/>
    <property type="project" value="TreeGrafter"/>
</dbReference>
<dbReference type="OrthoDB" id="5961194at2759"/>
<dbReference type="Pfam" id="PF07885">
    <property type="entry name" value="Ion_trans_2"/>
    <property type="match status" value="1"/>
</dbReference>
<dbReference type="SUPFAM" id="SSF53850">
    <property type="entry name" value="Periplasmic binding protein-like II"/>
    <property type="match status" value="1"/>
</dbReference>
<evidence type="ECO:0000256" key="4">
    <source>
        <dbReference type="ARBA" id="ARBA00022989"/>
    </source>
</evidence>
<accession>A0A2B4S8E2</accession>
<feature type="transmembrane region" description="Helical" evidence="9">
    <location>
        <begin position="176"/>
        <end position="196"/>
    </location>
</feature>
<sequence length="711" mass="80366">MVCSDVRLASSEKPQIDSIVQSELVRKAREIRQHRRVRQADQPGLNQEETKCRYKIALLDFPPYIMNQSIQQGFMKNTLTWFVDSACFVRKSNDPIACIMEPVFVQTQDEMVKLIKNNSVDFGFPVLSDARQKLTGLKSVTLIRAFVSSGCSMIVNLKQCEAESREQLLTSITSQWPILACIILLSGISGVIIWLLEHRSNAAHFSPSFTLGSPDGFWWAVVSLTTVGYGDKTPKTLCGRAFGIMWILIGAIMLSLFTALFTNAMQASLDGTRCRDIGGKDVGVSNKNPETHIVAKELDADFFKFKNLDEMQRHLSQGKIGRVLVDRNTAFYFLDKSGLKRNRQIRMIRNIDYPMEYYLAHVSREVMPASSVSPNDTDESEDDVLQRKNDLSICGESLKALSPDLVAVAKDTAKENLIPAELQTADLSDEMEGLFSTGSQMTKYILFALLGIFAVLIIMGKLWEVYTNCKPTVRKKRKDAVHLNAVAKWSVNFGSRDLGKTLLSQCLSSPPRSVNEYRELSGEPNAMLREMHKGLTQGAIGRVLLDRNNAFYFLDKFDLKENRDVRMIRVIDYAIEYHLARVKHDVTPPSTRSPNETNYSEEERFMRKAKLSQCGEALTALSENMVAVSQDTAKEQLIPAERAKRHTIDLPHRNDASENPHDKNMADMMHYVNDMEERLKGSIVVEIQRMKEEMIITIPDQEIPTSRNHSS</sequence>